<comment type="cofactor">
    <cofactor evidence="1">
        <name>FAD</name>
        <dbReference type="ChEBI" id="CHEBI:57692"/>
    </cofactor>
</comment>
<accession>A0A9W6R6B5</accession>
<name>A0A9W6R6B5_9PSEU</name>
<evidence type="ECO:0000313" key="9">
    <source>
        <dbReference type="EMBL" id="GLY70241.1"/>
    </source>
</evidence>
<dbReference type="PROSITE" id="PS00072">
    <property type="entry name" value="ACYL_COA_DH_1"/>
    <property type="match status" value="1"/>
</dbReference>
<keyword evidence="10" id="KW-1185">Reference proteome</keyword>
<feature type="domain" description="Acyl-CoA oxidase/dehydrogenase middle" evidence="7">
    <location>
        <begin position="75"/>
        <end position="166"/>
    </location>
</feature>
<dbReference type="PANTHER" id="PTHR43884:SF12">
    <property type="entry name" value="ISOVALERYL-COA DEHYDROGENASE, MITOCHONDRIAL-RELATED"/>
    <property type="match status" value="1"/>
</dbReference>
<evidence type="ECO:0000256" key="5">
    <source>
        <dbReference type="ARBA" id="ARBA00023002"/>
    </source>
</evidence>
<keyword evidence="4" id="KW-0274">FAD</keyword>
<comment type="caution">
    <text evidence="9">The sequence shown here is derived from an EMBL/GenBank/DDBJ whole genome shotgun (WGS) entry which is preliminary data.</text>
</comment>
<protein>
    <recommendedName>
        <fullName evidence="11">Acyl-CoA dehydrogenase</fullName>
    </recommendedName>
</protein>
<evidence type="ECO:0000313" key="10">
    <source>
        <dbReference type="Proteomes" id="UP001165136"/>
    </source>
</evidence>
<evidence type="ECO:0000259" key="8">
    <source>
        <dbReference type="Pfam" id="PF02771"/>
    </source>
</evidence>
<dbReference type="GO" id="GO:0050660">
    <property type="term" value="F:flavin adenine dinucleotide binding"/>
    <property type="evidence" value="ECO:0007669"/>
    <property type="project" value="InterPro"/>
</dbReference>
<evidence type="ECO:0000259" key="7">
    <source>
        <dbReference type="Pfam" id="PF02770"/>
    </source>
</evidence>
<comment type="similarity">
    <text evidence="2">Belongs to the acyl-CoA dehydrogenase family.</text>
</comment>
<evidence type="ECO:0000256" key="2">
    <source>
        <dbReference type="ARBA" id="ARBA00009347"/>
    </source>
</evidence>
<evidence type="ECO:0008006" key="11">
    <source>
        <dbReference type="Google" id="ProtNLM"/>
    </source>
</evidence>
<sequence length="232" mass="25054">MLGLRIPTEYGGAGLDDYRFRFIVLEELARAGAASVNAGISLVDDLVGPYLVDLGTDEQKRRWLPGLCAGTTTAAIAMTEPGAGSDLRGIRTRAVRDGDEWVLNGSKTFITNGGHADLVVVVARTGERQLSLFVVEDGMPGFSRGEPLETMGRRAEAVTELFFDHVRVPAANLLGTEGKGMRHLMERLPTERMRSSAGPFWPEPVTAPHSGSDTAHRVPSTTRDTTARPRPS</sequence>
<keyword evidence="3" id="KW-0285">Flavoprotein</keyword>
<feature type="region of interest" description="Disordered" evidence="6">
    <location>
        <begin position="194"/>
        <end position="232"/>
    </location>
</feature>
<reference evidence="9" key="1">
    <citation type="submission" date="2023-03" db="EMBL/GenBank/DDBJ databases">
        <title>Amycolatopsis taiwanensis NBRC 103393.</title>
        <authorList>
            <person name="Ichikawa N."/>
            <person name="Sato H."/>
            <person name="Tonouchi N."/>
        </authorList>
    </citation>
    <scope>NUCLEOTIDE SEQUENCE</scope>
    <source>
        <strain evidence="9">NBRC 103393</strain>
    </source>
</reference>
<dbReference type="PANTHER" id="PTHR43884">
    <property type="entry name" value="ACYL-COA DEHYDROGENASE"/>
    <property type="match status" value="1"/>
</dbReference>
<dbReference type="FunFam" id="2.40.110.10:FF:000002">
    <property type="entry name" value="Acyl-CoA dehydrogenase fadE12"/>
    <property type="match status" value="1"/>
</dbReference>
<dbReference type="Pfam" id="PF02770">
    <property type="entry name" value="Acyl-CoA_dh_M"/>
    <property type="match status" value="1"/>
</dbReference>
<evidence type="ECO:0000256" key="4">
    <source>
        <dbReference type="ARBA" id="ARBA00022827"/>
    </source>
</evidence>
<dbReference type="InterPro" id="IPR006089">
    <property type="entry name" value="Acyl-CoA_DH_CS"/>
</dbReference>
<dbReference type="Gene3D" id="1.10.540.10">
    <property type="entry name" value="Acyl-CoA dehydrogenase/oxidase, N-terminal domain"/>
    <property type="match status" value="1"/>
</dbReference>
<evidence type="ECO:0000256" key="6">
    <source>
        <dbReference type="SAM" id="MobiDB-lite"/>
    </source>
</evidence>
<feature type="domain" description="Acyl-CoA dehydrogenase/oxidase N-terminal" evidence="8">
    <location>
        <begin position="1"/>
        <end position="70"/>
    </location>
</feature>
<dbReference type="Pfam" id="PF02771">
    <property type="entry name" value="Acyl-CoA_dh_N"/>
    <property type="match status" value="1"/>
</dbReference>
<dbReference type="GO" id="GO:0003995">
    <property type="term" value="F:acyl-CoA dehydrogenase activity"/>
    <property type="evidence" value="ECO:0007669"/>
    <property type="project" value="InterPro"/>
</dbReference>
<dbReference type="InterPro" id="IPR037069">
    <property type="entry name" value="AcylCoA_DH/ox_N_sf"/>
</dbReference>
<feature type="compositionally biased region" description="Polar residues" evidence="6">
    <location>
        <begin position="209"/>
        <end position="224"/>
    </location>
</feature>
<dbReference type="InterPro" id="IPR013786">
    <property type="entry name" value="AcylCoA_DH/ox_N"/>
</dbReference>
<dbReference type="InterPro" id="IPR006091">
    <property type="entry name" value="Acyl-CoA_Oxase/DH_mid-dom"/>
</dbReference>
<dbReference type="Gene3D" id="2.40.110.10">
    <property type="entry name" value="Butyryl-CoA Dehydrogenase, subunit A, domain 2"/>
    <property type="match status" value="1"/>
</dbReference>
<gene>
    <name evidence="9" type="ORF">Atai01_68600</name>
</gene>
<dbReference type="EMBL" id="BSTI01000021">
    <property type="protein sequence ID" value="GLY70241.1"/>
    <property type="molecule type" value="Genomic_DNA"/>
</dbReference>
<dbReference type="InterPro" id="IPR009100">
    <property type="entry name" value="AcylCoA_DH/oxidase_NM_dom_sf"/>
</dbReference>
<dbReference type="Proteomes" id="UP001165136">
    <property type="component" value="Unassembled WGS sequence"/>
</dbReference>
<dbReference type="SUPFAM" id="SSF56645">
    <property type="entry name" value="Acyl-CoA dehydrogenase NM domain-like"/>
    <property type="match status" value="1"/>
</dbReference>
<dbReference type="AlphaFoldDB" id="A0A9W6R6B5"/>
<proteinExistence type="inferred from homology"/>
<evidence type="ECO:0000256" key="3">
    <source>
        <dbReference type="ARBA" id="ARBA00022630"/>
    </source>
</evidence>
<organism evidence="9 10">
    <name type="scientific">Amycolatopsis taiwanensis</name>
    <dbReference type="NCBI Taxonomy" id="342230"/>
    <lineage>
        <taxon>Bacteria</taxon>
        <taxon>Bacillati</taxon>
        <taxon>Actinomycetota</taxon>
        <taxon>Actinomycetes</taxon>
        <taxon>Pseudonocardiales</taxon>
        <taxon>Pseudonocardiaceae</taxon>
        <taxon>Amycolatopsis</taxon>
    </lineage>
</organism>
<evidence type="ECO:0000256" key="1">
    <source>
        <dbReference type="ARBA" id="ARBA00001974"/>
    </source>
</evidence>
<dbReference type="InterPro" id="IPR046373">
    <property type="entry name" value="Acyl-CoA_Oxase/DH_mid-dom_sf"/>
</dbReference>
<keyword evidence="5" id="KW-0560">Oxidoreductase</keyword>